<dbReference type="Proteomes" id="UP000190951">
    <property type="component" value="Chromosome"/>
</dbReference>
<protein>
    <submittedName>
        <fullName evidence="6">Cobalamin biosynthesis bifunctional protein CbiET</fullName>
    </submittedName>
</protein>
<dbReference type="STRING" id="84029.CROST_30780"/>
<evidence type="ECO:0000256" key="3">
    <source>
        <dbReference type="ARBA" id="ARBA00022603"/>
    </source>
</evidence>
<dbReference type="GO" id="GO:0009236">
    <property type="term" value="P:cobalamin biosynthetic process"/>
    <property type="evidence" value="ECO:0007669"/>
    <property type="project" value="UniProtKB-UniPathway"/>
</dbReference>
<dbReference type="NCBIfam" id="TIGR02467">
    <property type="entry name" value="CbiE"/>
    <property type="match status" value="1"/>
</dbReference>
<dbReference type="InterPro" id="IPR014776">
    <property type="entry name" value="4pyrrole_Mease_sub2"/>
</dbReference>
<keyword evidence="3" id="KW-0489">Methyltransferase</keyword>
<name>A0A1S8L2M5_9CLOT</name>
<dbReference type="Pfam" id="PF00590">
    <property type="entry name" value="TP_methylase"/>
    <property type="match status" value="1"/>
</dbReference>
<evidence type="ECO:0000256" key="4">
    <source>
        <dbReference type="ARBA" id="ARBA00022679"/>
    </source>
</evidence>
<comment type="pathway">
    <text evidence="1">Cofactor biosynthesis; adenosylcobalamin biosynthesis.</text>
</comment>
<accession>A0A1S8L2M5</accession>
<dbReference type="AlphaFoldDB" id="A0A1S8L2M5"/>
<dbReference type="InterPro" id="IPR000878">
    <property type="entry name" value="4pyrrol_Mease"/>
</dbReference>
<dbReference type="InterPro" id="IPR014777">
    <property type="entry name" value="4pyrrole_Mease_sub1"/>
</dbReference>
<dbReference type="PANTHER" id="PTHR43182:SF1">
    <property type="entry name" value="COBALT-PRECORRIN-7 C(5)-METHYLTRANSFERASE"/>
    <property type="match status" value="1"/>
</dbReference>
<dbReference type="GO" id="GO:0032259">
    <property type="term" value="P:methylation"/>
    <property type="evidence" value="ECO:0007669"/>
    <property type="project" value="UniProtKB-KW"/>
</dbReference>
<dbReference type="EMBL" id="CP096983">
    <property type="protein sequence ID" value="URZ10354.1"/>
    <property type="molecule type" value="Genomic_DNA"/>
</dbReference>
<evidence type="ECO:0000313" key="6">
    <source>
        <dbReference type="EMBL" id="URZ10354.1"/>
    </source>
</evidence>
<dbReference type="Gene3D" id="3.40.1010.10">
    <property type="entry name" value="Cobalt-precorrin-4 Transmethylase, Domain 1"/>
    <property type="match status" value="1"/>
</dbReference>
<evidence type="ECO:0000313" key="7">
    <source>
        <dbReference type="Proteomes" id="UP000190951"/>
    </source>
</evidence>
<dbReference type="PANTHER" id="PTHR43182">
    <property type="entry name" value="COBALT-PRECORRIN-6B C(15)-METHYLTRANSFERASE (DECARBOXYLATING)"/>
    <property type="match status" value="1"/>
</dbReference>
<dbReference type="RefSeq" id="WP_077832384.1">
    <property type="nucleotide sequence ID" value="NZ_CP096983.1"/>
</dbReference>
<dbReference type="CDD" id="cd11644">
    <property type="entry name" value="Precorrin-6Y-MT"/>
    <property type="match status" value="1"/>
</dbReference>
<sequence>MVYIVGIGPGNRKYILPFAEEIINKSDAIIGFQRAIESIEYICAKKITVNSMKDIISFINLNLDINISILASGDPCFYSILNYIQKNYEHKIEVVPGISSFQYLMAKLKKSWSEAYVSSIHGRNEDLIEKIRENNVTVWLTDKQNSPKYICKLLKQNKVKANIYVGENLSYEDEKITAGNVEEILNMEFGKLCVVVIERH</sequence>
<dbReference type="Gene3D" id="3.30.950.10">
    <property type="entry name" value="Methyltransferase, Cobalt-precorrin-4 Transmethylase, Domain 2"/>
    <property type="match status" value="1"/>
</dbReference>
<organism evidence="6 7">
    <name type="scientific">Clostridium felsineum</name>
    <dbReference type="NCBI Taxonomy" id="36839"/>
    <lineage>
        <taxon>Bacteria</taxon>
        <taxon>Bacillati</taxon>
        <taxon>Bacillota</taxon>
        <taxon>Clostridia</taxon>
        <taxon>Eubacteriales</taxon>
        <taxon>Clostridiaceae</taxon>
        <taxon>Clostridium</taxon>
    </lineage>
</organism>
<reference evidence="6 7" key="1">
    <citation type="submission" date="2022-04" db="EMBL/GenBank/DDBJ databases">
        <title>Genome sequence of C. roseum typestrain.</title>
        <authorList>
            <person name="Poehlein A."/>
            <person name="Schoch T."/>
            <person name="Duerre P."/>
            <person name="Daniel R."/>
        </authorList>
    </citation>
    <scope>NUCLEOTIDE SEQUENCE [LARGE SCALE GENOMIC DNA]</scope>
    <source>
        <strain evidence="6 7">DSM 7320</strain>
    </source>
</reference>
<keyword evidence="7" id="KW-1185">Reference proteome</keyword>
<evidence type="ECO:0000256" key="2">
    <source>
        <dbReference type="ARBA" id="ARBA00022573"/>
    </source>
</evidence>
<dbReference type="GO" id="GO:0008276">
    <property type="term" value="F:protein methyltransferase activity"/>
    <property type="evidence" value="ECO:0007669"/>
    <property type="project" value="InterPro"/>
</dbReference>
<keyword evidence="2" id="KW-0169">Cobalamin biosynthesis</keyword>
<proteinExistence type="predicted"/>
<keyword evidence="4" id="KW-0808">Transferase</keyword>
<evidence type="ECO:0000256" key="5">
    <source>
        <dbReference type="ARBA" id="ARBA00022691"/>
    </source>
</evidence>
<dbReference type="InterPro" id="IPR050714">
    <property type="entry name" value="Cobalamin_biosynth_MTase"/>
</dbReference>
<gene>
    <name evidence="6" type="primary">cbiET</name>
    <name evidence="6" type="ORF">CROST_010620</name>
</gene>
<evidence type="ECO:0000256" key="1">
    <source>
        <dbReference type="ARBA" id="ARBA00004953"/>
    </source>
</evidence>
<dbReference type="SUPFAM" id="SSF53790">
    <property type="entry name" value="Tetrapyrrole methylase"/>
    <property type="match status" value="1"/>
</dbReference>
<dbReference type="InterPro" id="IPR012818">
    <property type="entry name" value="CbiE"/>
</dbReference>
<dbReference type="KEGG" id="crw:CROST_010620"/>
<keyword evidence="5" id="KW-0949">S-adenosyl-L-methionine</keyword>
<dbReference type="InterPro" id="IPR035996">
    <property type="entry name" value="4pyrrol_Methylase_sf"/>
</dbReference>